<feature type="coiled-coil region" evidence="1">
    <location>
        <begin position="7"/>
        <end position="44"/>
    </location>
</feature>
<accession>A0AAE0S395</accession>
<reference evidence="2" key="3">
    <citation type="submission" date="2023-05" db="EMBL/GenBank/DDBJ databases">
        <authorList>
            <person name="Smith C.H."/>
        </authorList>
    </citation>
    <scope>NUCLEOTIDE SEQUENCE</scope>
    <source>
        <strain evidence="2">CHS0354</strain>
        <tissue evidence="2">Mantle</tissue>
    </source>
</reference>
<gene>
    <name evidence="2" type="ORF">CHS0354_035220</name>
</gene>
<dbReference type="Gene3D" id="1.10.220.30">
    <property type="match status" value="1"/>
</dbReference>
<evidence type="ECO:0000256" key="1">
    <source>
        <dbReference type="SAM" id="Coils"/>
    </source>
</evidence>
<feature type="coiled-coil region" evidence="1">
    <location>
        <begin position="197"/>
        <end position="255"/>
    </location>
</feature>
<reference evidence="2" key="1">
    <citation type="journal article" date="2021" name="Genome Biol. Evol.">
        <title>A High-Quality Reference Genome for a Parasitic Bivalve with Doubly Uniparental Inheritance (Bivalvia: Unionida).</title>
        <authorList>
            <person name="Smith C.H."/>
        </authorList>
    </citation>
    <scope>NUCLEOTIDE SEQUENCE</scope>
    <source>
        <strain evidence="2">CHS0354</strain>
    </source>
</reference>
<evidence type="ECO:0000313" key="2">
    <source>
        <dbReference type="EMBL" id="KAK3584140.1"/>
    </source>
</evidence>
<organism evidence="2 3">
    <name type="scientific">Potamilus streckersoni</name>
    <dbReference type="NCBI Taxonomy" id="2493646"/>
    <lineage>
        <taxon>Eukaryota</taxon>
        <taxon>Metazoa</taxon>
        <taxon>Spiralia</taxon>
        <taxon>Lophotrochozoa</taxon>
        <taxon>Mollusca</taxon>
        <taxon>Bivalvia</taxon>
        <taxon>Autobranchia</taxon>
        <taxon>Heteroconchia</taxon>
        <taxon>Palaeoheterodonta</taxon>
        <taxon>Unionida</taxon>
        <taxon>Unionoidea</taxon>
        <taxon>Unionidae</taxon>
        <taxon>Ambleminae</taxon>
        <taxon>Lampsilini</taxon>
        <taxon>Potamilus</taxon>
    </lineage>
</organism>
<dbReference type="Gene3D" id="1.10.287.1700">
    <property type="match status" value="1"/>
</dbReference>
<protein>
    <submittedName>
        <fullName evidence="2">Uncharacterized protein</fullName>
    </submittedName>
</protein>
<dbReference type="InterPro" id="IPR053716">
    <property type="entry name" value="Flag_assembly_chemotaxis_eff"/>
</dbReference>
<dbReference type="Proteomes" id="UP001195483">
    <property type="component" value="Unassembled WGS sequence"/>
</dbReference>
<sequence length="340" mass="40707">MFRFRLAKLLNLKAEEEKIRLRRLNEVLAKIMLFENEISTARAKIKQSRESLHKKITSNRAQVPFIDMQSAYERNMGQVVVQKQTIIAKLREYEKICRKQYEEIYFQRKALENLREKQLEAYTEDKKRKETRYYDDITVTHFAVQRKNENVSLKKKPLECRLTLSPLNIECLNDEELKKERKLREDVFVPESQIEVFKNLEKKEQELNKQGEQQNIKTAELRQIEERIERKLNDLRKEREEYEALRKQRIEMDQKDISKIITYYERMDPENASKFINSMDLDTASHILMRMNPRKGAKIMELLDAPRAVQITERVAVFKRNLAEVSRLENPNRTVPDAVN</sequence>
<dbReference type="SUPFAM" id="SSF158791">
    <property type="entry name" value="MgtE N-terminal domain-like"/>
    <property type="match status" value="1"/>
</dbReference>
<name>A0AAE0S395_9BIVA</name>
<evidence type="ECO:0000313" key="3">
    <source>
        <dbReference type="Proteomes" id="UP001195483"/>
    </source>
</evidence>
<keyword evidence="3" id="KW-1185">Reference proteome</keyword>
<dbReference type="EMBL" id="JAEAOA010002069">
    <property type="protein sequence ID" value="KAK3584140.1"/>
    <property type="molecule type" value="Genomic_DNA"/>
</dbReference>
<reference evidence="2" key="2">
    <citation type="journal article" date="2021" name="Genome Biol. Evol.">
        <title>Developing a high-quality reference genome for a parasitic bivalve with doubly uniparental inheritance (Bivalvia: Unionida).</title>
        <authorList>
            <person name="Smith C.H."/>
        </authorList>
    </citation>
    <scope>NUCLEOTIDE SEQUENCE</scope>
    <source>
        <strain evidence="2">CHS0354</strain>
        <tissue evidence="2">Mantle</tissue>
    </source>
</reference>
<keyword evidence="1" id="KW-0175">Coiled coil</keyword>
<proteinExistence type="predicted"/>
<dbReference type="AlphaFoldDB" id="A0AAE0S395"/>
<comment type="caution">
    <text evidence="2">The sequence shown here is derived from an EMBL/GenBank/DDBJ whole genome shotgun (WGS) entry which is preliminary data.</text>
</comment>